<dbReference type="InterPro" id="IPR000277">
    <property type="entry name" value="Cys/Met-Metab_PyrdxlP-dep_enz"/>
</dbReference>
<evidence type="ECO:0000256" key="5">
    <source>
        <dbReference type="ARBA" id="ARBA00047199"/>
    </source>
</evidence>
<evidence type="ECO:0000313" key="11">
    <source>
        <dbReference type="Proteomes" id="UP000307000"/>
    </source>
</evidence>
<feature type="modified residue" description="N6-(pyridoxal phosphate)lysine" evidence="8">
    <location>
        <position position="208"/>
    </location>
</feature>
<dbReference type="EC" id="4.4.1.2" evidence="4"/>
<evidence type="ECO:0000256" key="4">
    <source>
        <dbReference type="ARBA" id="ARBA00047175"/>
    </source>
</evidence>
<comment type="catalytic activity">
    <reaction evidence="6">
        <text>L-homocysteine + H2O = 2-oxobutanoate + hydrogen sulfide + NH4(+) + H(+)</text>
        <dbReference type="Rhea" id="RHEA:14501"/>
        <dbReference type="ChEBI" id="CHEBI:15377"/>
        <dbReference type="ChEBI" id="CHEBI:15378"/>
        <dbReference type="ChEBI" id="CHEBI:16763"/>
        <dbReference type="ChEBI" id="CHEBI:28938"/>
        <dbReference type="ChEBI" id="CHEBI:29919"/>
        <dbReference type="ChEBI" id="CHEBI:58199"/>
        <dbReference type="EC" id="4.4.1.2"/>
    </reaction>
    <physiologicalReaction direction="left-to-right" evidence="6">
        <dbReference type="Rhea" id="RHEA:14502"/>
    </physiologicalReaction>
</comment>
<reference evidence="10 11" key="1">
    <citation type="submission" date="2018-12" db="EMBL/GenBank/DDBJ databases">
        <title>Complete Genome Sequence of Glutamicibacter creatinolyticus strain LGCM259,isolated from an abscess of a 12-year-old mare in Italy.</title>
        <authorList>
            <person name="Santos R.G."/>
            <person name="Silva A.L."/>
            <person name="Seyffert N."/>
            <person name="Castro T.L.P."/>
            <person name="Attili A.R."/>
            <person name="Rifici C."/>
            <person name="Mazzullo G."/>
            <person name="Brenig B."/>
            <person name="Venanzi F."/>
            <person name="Azevedo V."/>
        </authorList>
    </citation>
    <scope>NUCLEOTIDE SEQUENCE [LARGE SCALE GENOMIC DNA]</scope>
    <source>
        <strain evidence="10 11">LGCM 259</strain>
    </source>
</reference>
<gene>
    <name evidence="10" type="ORF">GcLGCM259_0412</name>
</gene>
<dbReference type="RefSeq" id="WP_138925624.1">
    <property type="nucleotide sequence ID" value="NZ_CP034412.1"/>
</dbReference>
<dbReference type="EMBL" id="CP034412">
    <property type="protein sequence ID" value="QCY46188.1"/>
    <property type="molecule type" value="Genomic_DNA"/>
</dbReference>
<dbReference type="InterPro" id="IPR015424">
    <property type="entry name" value="PyrdxlP-dep_Trfase"/>
</dbReference>
<dbReference type="Gene3D" id="3.40.640.10">
    <property type="entry name" value="Type I PLP-dependent aspartate aminotransferase-like (Major domain)"/>
    <property type="match status" value="1"/>
</dbReference>
<dbReference type="GO" id="GO:0030170">
    <property type="term" value="F:pyridoxal phosphate binding"/>
    <property type="evidence" value="ECO:0007669"/>
    <property type="project" value="InterPro"/>
</dbReference>
<dbReference type="SUPFAM" id="SSF53383">
    <property type="entry name" value="PLP-dependent transferases"/>
    <property type="match status" value="1"/>
</dbReference>
<dbReference type="GO" id="GO:0004123">
    <property type="term" value="F:cystathionine gamma-lyase activity"/>
    <property type="evidence" value="ECO:0007669"/>
    <property type="project" value="TreeGrafter"/>
</dbReference>
<evidence type="ECO:0000313" key="10">
    <source>
        <dbReference type="EMBL" id="QCY46188.1"/>
    </source>
</evidence>
<keyword evidence="11" id="KW-1185">Reference proteome</keyword>
<dbReference type="GO" id="GO:0005737">
    <property type="term" value="C:cytoplasm"/>
    <property type="evidence" value="ECO:0007669"/>
    <property type="project" value="TreeGrafter"/>
</dbReference>
<dbReference type="InterPro" id="IPR015421">
    <property type="entry name" value="PyrdxlP-dep_Trfase_major"/>
</dbReference>
<dbReference type="PANTHER" id="PTHR11808:SF15">
    <property type="entry name" value="CYSTATHIONINE GAMMA-LYASE"/>
    <property type="match status" value="1"/>
</dbReference>
<proteinExistence type="inferred from homology"/>
<evidence type="ECO:0000256" key="8">
    <source>
        <dbReference type="PIRSR" id="PIRSR001434-2"/>
    </source>
</evidence>
<evidence type="ECO:0000256" key="2">
    <source>
        <dbReference type="ARBA" id="ARBA00009077"/>
    </source>
</evidence>
<evidence type="ECO:0000256" key="1">
    <source>
        <dbReference type="ARBA" id="ARBA00001933"/>
    </source>
</evidence>
<dbReference type="GO" id="GO:0018826">
    <property type="term" value="F:methionine gamma-lyase activity"/>
    <property type="evidence" value="ECO:0007669"/>
    <property type="project" value="UniProtKB-EC"/>
</dbReference>
<dbReference type="GO" id="GO:0019343">
    <property type="term" value="P:cysteine biosynthetic process via cystathionine"/>
    <property type="evidence" value="ECO:0007669"/>
    <property type="project" value="TreeGrafter"/>
</dbReference>
<comment type="catalytic activity">
    <reaction evidence="7">
        <text>L-methionine + H2O = methanethiol + 2-oxobutanoate + NH4(+)</text>
        <dbReference type="Rhea" id="RHEA:23800"/>
        <dbReference type="ChEBI" id="CHEBI:15377"/>
        <dbReference type="ChEBI" id="CHEBI:16007"/>
        <dbReference type="ChEBI" id="CHEBI:16763"/>
        <dbReference type="ChEBI" id="CHEBI:28938"/>
        <dbReference type="ChEBI" id="CHEBI:57844"/>
        <dbReference type="EC" id="4.4.1.11"/>
    </reaction>
    <physiologicalReaction direction="left-to-right" evidence="7">
        <dbReference type="Rhea" id="RHEA:23801"/>
    </physiologicalReaction>
</comment>
<dbReference type="AlphaFoldDB" id="A0A5B7WQ47"/>
<evidence type="ECO:0000256" key="7">
    <source>
        <dbReference type="ARBA" id="ARBA00052699"/>
    </source>
</evidence>
<evidence type="ECO:0000256" key="6">
    <source>
        <dbReference type="ARBA" id="ARBA00048780"/>
    </source>
</evidence>
<dbReference type="GO" id="GO:0047982">
    <property type="term" value="F:homocysteine desulfhydrase activity"/>
    <property type="evidence" value="ECO:0007669"/>
    <property type="project" value="UniProtKB-EC"/>
</dbReference>
<evidence type="ECO:0000256" key="3">
    <source>
        <dbReference type="ARBA" id="ARBA00022898"/>
    </source>
</evidence>
<sequence length="387" mass="40485">MSPTKTPHTDPEQWSAHTLAVAGARPEAVNNAPVNHPVTFTSTFHSQAVASGGDRVYARFANPSWDGFEQLLGQLELATLPALVYSSGMAAIAAALSLVPRGGTLVLPRHSYNGSLSLLAQMEAAGDVVVRPIDITDTAAGIAALQGADALWLESPTNPMLEVAELPVLLAAAAEHGVLSLVDNTFATPLLQRPLGLGADVVVHSVTKSLSGHSDVVLGAAVTSNPQLREKLHAYRTLHGAIASPMDVFLALRGMRTLSVRLERAQSNAQFLAEQLEAHPAVGAVRYPGLPGDPGHGRAREQMDGFGSIIALEVGADAPAADRVIAALRLITPATSLGGVETLAERRARHASEPASVPPNLIRLSVGIEDPQDLWRDLSQALGSLEG</sequence>
<dbReference type="FunFam" id="3.40.640.10:FF:000046">
    <property type="entry name" value="Cystathionine gamma-lyase"/>
    <property type="match status" value="1"/>
</dbReference>
<dbReference type="PIRSF" id="PIRSF001434">
    <property type="entry name" value="CGS"/>
    <property type="match status" value="1"/>
</dbReference>
<dbReference type="Proteomes" id="UP000307000">
    <property type="component" value="Chromosome"/>
</dbReference>
<dbReference type="GO" id="GO:0003962">
    <property type="term" value="F:cystathionine gamma-synthase activity"/>
    <property type="evidence" value="ECO:0007669"/>
    <property type="project" value="TreeGrafter"/>
</dbReference>
<name>A0A5B7WQ47_9MICC</name>
<dbReference type="Gene3D" id="3.90.1150.10">
    <property type="entry name" value="Aspartate Aminotransferase, domain 1"/>
    <property type="match status" value="1"/>
</dbReference>
<dbReference type="PANTHER" id="PTHR11808">
    <property type="entry name" value="TRANS-SULFURATION ENZYME FAMILY MEMBER"/>
    <property type="match status" value="1"/>
</dbReference>
<keyword evidence="3 8" id="KW-0663">Pyridoxal phosphate</keyword>
<organism evidence="10 11">
    <name type="scientific">Glutamicibacter creatinolyticus</name>
    <dbReference type="NCBI Taxonomy" id="162496"/>
    <lineage>
        <taxon>Bacteria</taxon>
        <taxon>Bacillati</taxon>
        <taxon>Actinomycetota</taxon>
        <taxon>Actinomycetes</taxon>
        <taxon>Micrococcales</taxon>
        <taxon>Micrococcaceae</taxon>
        <taxon>Glutamicibacter</taxon>
    </lineage>
</organism>
<evidence type="ECO:0000256" key="9">
    <source>
        <dbReference type="RuleBase" id="RU362118"/>
    </source>
</evidence>
<protein>
    <recommendedName>
        <fullName evidence="4">homocysteine desulfhydrase</fullName>
        <ecNumber evidence="4">4.4.1.2</ecNumber>
    </recommendedName>
    <alternativeName>
        <fullName evidence="5">Homocysteine desulfhydrase</fullName>
    </alternativeName>
</protein>
<dbReference type="InterPro" id="IPR015422">
    <property type="entry name" value="PyrdxlP-dep_Trfase_small"/>
</dbReference>
<comment type="similarity">
    <text evidence="2 9">Belongs to the trans-sulfuration enzymes family.</text>
</comment>
<dbReference type="GO" id="GO:0019346">
    <property type="term" value="P:transsulfuration"/>
    <property type="evidence" value="ECO:0007669"/>
    <property type="project" value="InterPro"/>
</dbReference>
<dbReference type="KEGG" id="gcr:GcLGCM259_0412"/>
<accession>A0A5B7WQ47</accession>
<dbReference type="Pfam" id="PF01053">
    <property type="entry name" value="Cys_Met_Meta_PP"/>
    <property type="match status" value="1"/>
</dbReference>
<comment type="cofactor">
    <cofactor evidence="1 9">
        <name>pyridoxal 5'-phosphate</name>
        <dbReference type="ChEBI" id="CHEBI:597326"/>
    </cofactor>
</comment>